<evidence type="ECO:0008006" key="3">
    <source>
        <dbReference type="Google" id="ProtNLM"/>
    </source>
</evidence>
<accession>A0ABQ6NF73</accession>
<gene>
    <name evidence="1" type="primary">yhcH_2</name>
    <name evidence="1" type="ORF">PghCCS26_08870</name>
</gene>
<proteinExistence type="predicted"/>
<dbReference type="Pfam" id="PF04074">
    <property type="entry name" value="DUF386"/>
    <property type="match status" value="1"/>
</dbReference>
<comment type="caution">
    <text evidence="1">The sequence shown here is derived from an EMBL/GenBank/DDBJ whole genome shotgun (WGS) entry which is preliminary data.</text>
</comment>
<sequence>MILGLLSRANNPHSGGYAVIDEALQALRQWSEKKEWPEGRLELRGDLLYINFMSFETKSPAKQVAEKHEQYLDIHYLIEGSEQIGWSPLREGMTPSQPYDEEDDYALYAPQADEQLLAMKPGMYAVFFPDDVHRPSMGDGSMIKKAVVKIHKALLT</sequence>
<dbReference type="PANTHER" id="PTHR34986">
    <property type="entry name" value="EVOLVED BETA-GALACTOSIDASE SUBUNIT BETA"/>
    <property type="match status" value="1"/>
</dbReference>
<dbReference type="NCBIfam" id="TIGR00022">
    <property type="entry name" value="YhcH/YjgK/YiaL family protein"/>
    <property type="match status" value="1"/>
</dbReference>
<dbReference type="InterPro" id="IPR037012">
    <property type="entry name" value="NanQ/TabA/YiaL_sf"/>
</dbReference>
<dbReference type="SUPFAM" id="SSF51197">
    <property type="entry name" value="Clavaminate synthase-like"/>
    <property type="match status" value="1"/>
</dbReference>
<reference evidence="1 2" key="1">
    <citation type="submission" date="2023-05" db="EMBL/GenBank/DDBJ databases">
        <title>Draft genome of Paenibacillus sp. CCS26.</title>
        <authorList>
            <person name="Akita H."/>
            <person name="Shinto Y."/>
            <person name="Kimura Z."/>
        </authorList>
    </citation>
    <scope>NUCLEOTIDE SEQUENCE [LARGE SCALE GENOMIC DNA]</scope>
    <source>
        <strain evidence="1 2">CCS26</strain>
    </source>
</reference>
<dbReference type="Gene3D" id="2.60.120.370">
    <property type="entry name" value="YhcH/YjgK/YiaL"/>
    <property type="match status" value="1"/>
</dbReference>
<dbReference type="RefSeq" id="WP_317978961.1">
    <property type="nucleotide sequence ID" value="NZ_BTCL01000002.1"/>
</dbReference>
<dbReference type="PANTHER" id="PTHR34986:SF1">
    <property type="entry name" value="PROTEIN YIAL"/>
    <property type="match status" value="1"/>
</dbReference>
<evidence type="ECO:0000313" key="1">
    <source>
        <dbReference type="EMBL" id="GMK43760.1"/>
    </source>
</evidence>
<evidence type="ECO:0000313" key="2">
    <source>
        <dbReference type="Proteomes" id="UP001285921"/>
    </source>
</evidence>
<keyword evidence="2" id="KW-1185">Reference proteome</keyword>
<dbReference type="InterPro" id="IPR004375">
    <property type="entry name" value="NanQ/TabA/YiaL"/>
</dbReference>
<organism evidence="1 2">
    <name type="scientific">Paenibacillus glycanilyticus</name>
    <dbReference type="NCBI Taxonomy" id="126569"/>
    <lineage>
        <taxon>Bacteria</taxon>
        <taxon>Bacillati</taxon>
        <taxon>Bacillota</taxon>
        <taxon>Bacilli</taxon>
        <taxon>Bacillales</taxon>
        <taxon>Paenibacillaceae</taxon>
        <taxon>Paenibacillus</taxon>
    </lineage>
</organism>
<name>A0ABQ6NF73_9BACL</name>
<dbReference type="Proteomes" id="UP001285921">
    <property type="component" value="Unassembled WGS sequence"/>
</dbReference>
<protein>
    <recommendedName>
        <fullName evidence="3">YhcH/YjgK/YiaL family protein</fullName>
    </recommendedName>
</protein>
<dbReference type="EMBL" id="BTCL01000002">
    <property type="protein sequence ID" value="GMK43760.1"/>
    <property type="molecule type" value="Genomic_DNA"/>
</dbReference>